<accession>A0A4Z2DYS9</accession>
<gene>
    <name evidence="2" type="ORF">EYF80_068173</name>
</gene>
<dbReference type="AlphaFoldDB" id="A0A4Z2DYS9"/>
<protein>
    <submittedName>
        <fullName evidence="2">Uncharacterized protein</fullName>
    </submittedName>
</protein>
<feature type="compositionally biased region" description="Polar residues" evidence="1">
    <location>
        <begin position="8"/>
        <end position="18"/>
    </location>
</feature>
<dbReference type="Proteomes" id="UP000314294">
    <property type="component" value="Unassembled WGS sequence"/>
</dbReference>
<evidence type="ECO:0000313" key="2">
    <source>
        <dbReference type="EMBL" id="TNN21715.1"/>
    </source>
</evidence>
<sequence>MPPPPPQHGSSPYSTWLLTGSPGKMSLREEEEEGNTPVLVDRASHLSALAPPLRNVTQQVTLKVGVASRIQGIPA</sequence>
<dbReference type="EMBL" id="SRLO01026270">
    <property type="protein sequence ID" value="TNN21715.1"/>
    <property type="molecule type" value="Genomic_DNA"/>
</dbReference>
<name>A0A4Z2DYS9_9TELE</name>
<evidence type="ECO:0000256" key="1">
    <source>
        <dbReference type="SAM" id="MobiDB-lite"/>
    </source>
</evidence>
<feature type="region of interest" description="Disordered" evidence="1">
    <location>
        <begin position="1"/>
        <end position="33"/>
    </location>
</feature>
<comment type="caution">
    <text evidence="2">The sequence shown here is derived from an EMBL/GenBank/DDBJ whole genome shotgun (WGS) entry which is preliminary data.</text>
</comment>
<proteinExistence type="predicted"/>
<organism evidence="2 3">
    <name type="scientific">Liparis tanakae</name>
    <name type="common">Tanaka's snailfish</name>
    <dbReference type="NCBI Taxonomy" id="230148"/>
    <lineage>
        <taxon>Eukaryota</taxon>
        <taxon>Metazoa</taxon>
        <taxon>Chordata</taxon>
        <taxon>Craniata</taxon>
        <taxon>Vertebrata</taxon>
        <taxon>Euteleostomi</taxon>
        <taxon>Actinopterygii</taxon>
        <taxon>Neopterygii</taxon>
        <taxon>Teleostei</taxon>
        <taxon>Neoteleostei</taxon>
        <taxon>Acanthomorphata</taxon>
        <taxon>Eupercaria</taxon>
        <taxon>Perciformes</taxon>
        <taxon>Cottioidei</taxon>
        <taxon>Cottales</taxon>
        <taxon>Liparidae</taxon>
        <taxon>Liparis</taxon>
    </lineage>
</organism>
<keyword evidence="3" id="KW-1185">Reference proteome</keyword>
<reference evidence="2 3" key="1">
    <citation type="submission" date="2019-03" db="EMBL/GenBank/DDBJ databases">
        <title>First draft genome of Liparis tanakae, snailfish: a comprehensive survey of snailfish specific genes.</title>
        <authorList>
            <person name="Kim W."/>
            <person name="Song I."/>
            <person name="Jeong J.-H."/>
            <person name="Kim D."/>
            <person name="Kim S."/>
            <person name="Ryu S."/>
            <person name="Song J.Y."/>
            <person name="Lee S.K."/>
        </authorList>
    </citation>
    <scope>NUCLEOTIDE SEQUENCE [LARGE SCALE GENOMIC DNA]</scope>
    <source>
        <tissue evidence="2">Muscle</tissue>
    </source>
</reference>
<evidence type="ECO:0000313" key="3">
    <source>
        <dbReference type="Proteomes" id="UP000314294"/>
    </source>
</evidence>